<proteinExistence type="predicted"/>
<sequence length="285" mass="31819">MVAAVSEPVAKRDGSLSQLQRLVGARLAAIGNAVSLKLKEEGELFGGDLGEVVKIRKILERSGQELKAPLARSKVIRKPLAAKFLNDKSPLRTRPQGAPQSGSKPGFSQAPHYHPSLKHQGADRRSLVPPKEGTRRDHTDPAWVVNGGRKWHKMKSACVKKQGKLAENSLSEAHKAALQDYCHFVTSSQHVDVVLKKSDRNLAIKNEEEHCFNKQVLLSNDVNLRPYRVTYLRLQLQNEFIDMLDTETEKKIIDEIKEAKIYTVVADTTPGVSHHDQLSLCVRYV</sequence>
<dbReference type="PANTHER" id="PTHR45749">
    <property type="match status" value="1"/>
</dbReference>
<evidence type="ECO:0000313" key="3">
    <source>
        <dbReference type="Proteomes" id="UP000801492"/>
    </source>
</evidence>
<dbReference type="Proteomes" id="UP000801492">
    <property type="component" value="Unassembled WGS sequence"/>
</dbReference>
<dbReference type="AlphaFoldDB" id="A0A8K0GP31"/>
<reference evidence="2" key="1">
    <citation type="submission" date="2019-08" db="EMBL/GenBank/DDBJ databases">
        <title>The genome of the North American firefly Photinus pyralis.</title>
        <authorList>
            <consortium name="Photinus pyralis genome working group"/>
            <person name="Fallon T.R."/>
            <person name="Sander Lower S.E."/>
            <person name="Weng J.-K."/>
        </authorList>
    </citation>
    <scope>NUCLEOTIDE SEQUENCE</scope>
    <source>
        <strain evidence="2">TRF0915ILg1</strain>
        <tissue evidence="2">Whole body</tissue>
    </source>
</reference>
<evidence type="ECO:0000256" key="1">
    <source>
        <dbReference type="SAM" id="MobiDB-lite"/>
    </source>
</evidence>
<organism evidence="2 3">
    <name type="scientific">Ignelater luminosus</name>
    <name type="common">Cucubano</name>
    <name type="synonym">Pyrophorus luminosus</name>
    <dbReference type="NCBI Taxonomy" id="2038154"/>
    <lineage>
        <taxon>Eukaryota</taxon>
        <taxon>Metazoa</taxon>
        <taxon>Ecdysozoa</taxon>
        <taxon>Arthropoda</taxon>
        <taxon>Hexapoda</taxon>
        <taxon>Insecta</taxon>
        <taxon>Pterygota</taxon>
        <taxon>Neoptera</taxon>
        <taxon>Endopterygota</taxon>
        <taxon>Coleoptera</taxon>
        <taxon>Polyphaga</taxon>
        <taxon>Elateriformia</taxon>
        <taxon>Elateroidea</taxon>
        <taxon>Elateridae</taxon>
        <taxon>Agrypninae</taxon>
        <taxon>Pyrophorini</taxon>
        <taxon>Ignelater</taxon>
    </lineage>
</organism>
<evidence type="ECO:0000313" key="2">
    <source>
        <dbReference type="EMBL" id="KAF2904603.1"/>
    </source>
</evidence>
<dbReference type="PANTHER" id="PTHR45749:SF21">
    <property type="entry name" value="DUF4371 DOMAIN-CONTAINING PROTEIN"/>
    <property type="match status" value="1"/>
</dbReference>
<feature type="compositionally biased region" description="Basic and acidic residues" evidence="1">
    <location>
        <begin position="120"/>
        <end position="140"/>
    </location>
</feature>
<dbReference type="OrthoDB" id="6744247at2759"/>
<comment type="caution">
    <text evidence="2">The sequence shown here is derived from an EMBL/GenBank/DDBJ whole genome shotgun (WGS) entry which is preliminary data.</text>
</comment>
<name>A0A8K0GP31_IGNLU</name>
<keyword evidence="3" id="KW-1185">Reference proteome</keyword>
<dbReference type="EMBL" id="VTPC01000728">
    <property type="protein sequence ID" value="KAF2904603.1"/>
    <property type="molecule type" value="Genomic_DNA"/>
</dbReference>
<accession>A0A8K0GP31</accession>
<gene>
    <name evidence="2" type="ORF">ILUMI_01575</name>
</gene>
<feature type="region of interest" description="Disordered" evidence="1">
    <location>
        <begin position="86"/>
        <end position="144"/>
    </location>
</feature>
<protein>
    <submittedName>
        <fullName evidence="2">Uncharacterized protein</fullName>
    </submittedName>
</protein>